<keyword evidence="3" id="KW-1185">Reference proteome</keyword>
<feature type="compositionally biased region" description="Basic and acidic residues" evidence="1">
    <location>
        <begin position="161"/>
        <end position="176"/>
    </location>
</feature>
<reference evidence="2" key="1">
    <citation type="submission" date="2022-08" db="EMBL/GenBank/DDBJ databases">
        <authorList>
            <consortium name="DOE Joint Genome Institute"/>
            <person name="Min B."/>
            <person name="Riley R."/>
            <person name="Sierra-Patev S."/>
            <person name="Naranjo-Ortiz M."/>
            <person name="Looney B."/>
            <person name="Konkel Z."/>
            <person name="Slot J.C."/>
            <person name="Sakamoto Y."/>
            <person name="Steenwyk J.L."/>
            <person name="Rokas A."/>
            <person name="Carro J."/>
            <person name="Camarero S."/>
            <person name="Ferreira P."/>
            <person name="Molpeceres G."/>
            <person name="Ruiz-Duenas F.J."/>
            <person name="Serrano A."/>
            <person name="Henrissat B."/>
            <person name="Drula E."/>
            <person name="Hughes K.W."/>
            <person name="Mata J.L."/>
            <person name="Ishikawa N.K."/>
            <person name="Vargas-Isla R."/>
            <person name="Ushijima S."/>
            <person name="Smith C.A."/>
            <person name="Ahrendt S."/>
            <person name="Andreopoulos W."/>
            <person name="He G."/>
            <person name="Labutti K."/>
            <person name="Lipzen A."/>
            <person name="Ng V."/>
            <person name="Sandor L."/>
            <person name="Barry K."/>
            <person name="Martinez A.T."/>
            <person name="Xiao Y."/>
            <person name="Gibbons J.G."/>
            <person name="Terashima K."/>
            <person name="Hibbett D.S."/>
            <person name="Grigoriev I.V."/>
        </authorList>
    </citation>
    <scope>NUCLEOTIDE SEQUENCE</scope>
    <source>
        <strain evidence="2">TFB10827</strain>
    </source>
</reference>
<dbReference type="EMBL" id="MU791615">
    <property type="protein sequence ID" value="KAJ3990705.1"/>
    <property type="molecule type" value="Genomic_DNA"/>
</dbReference>
<feature type="region of interest" description="Disordered" evidence="1">
    <location>
        <begin position="146"/>
        <end position="176"/>
    </location>
</feature>
<comment type="caution">
    <text evidence="2">The sequence shown here is derived from an EMBL/GenBank/DDBJ whole genome shotgun (WGS) entry which is preliminary data.</text>
</comment>
<proteinExistence type="predicted"/>
<name>A0ABQ8PX95_9AGAR</name>
<organism evidence="2 3">
    <name type="scientific">Lentinula boryana</name>
    <dbReference type="NCBI Taxonomy" id="40481"/>
    <lineage>
        <taxon>Eukaryota</taxon>
        <taxon>Fungi</taxon>
        <taxon>Dikarya</taxon>
        <taxon>Basidiomycota</taxon>
        <taxon>Agaricomycotina</taxon>
        <taxon>Agaricomycetes</taxon>
        <taxon>Agaricomycetidae</taxon>
        <taxon>Agaricales</taxon>
        <taxon>Marasmiineae</taxon>
        <taxon>Omphalotaceae</taxon>
        <taxon>Lentinula</taxon>
    </lineage>
</organism>
<evidence type="ECO:0008006" key="4">
    <source>
        <dbReference type="Google" id="ProtNLM"/>
    </source>
</evidence>
<feature type="compositionally biased region" description="Basic and acidic residues" evidence="1">
    <location>
        <begin position="90"/>
        <end position="99"/>
    </location>
</feature>
<feature type="compositionally biased region" description="Acidic residues" evidence="1">
    <location>
        <begin position="8"/>
        <end position="31"/>
    </location>
</feature>
<sequence length="176" mass="19613">MSPTSTGDPDDGDDDFEPEGNDDDDDDDDESPSPTPSPGKSSKCDHCTSKEIPCTLIGEGSASCHACRKAKVKCSLVGNDRTFRRSKRVKREESRREESSVASSSSQRIEVLEAQNRAFEGEIRMLGHRLYVMEDMVRVLAQFLHTKATVPEEDSEESEEEREKRTGDKKGKGQKE</sequence>
<feature type="region of interest" description="Disordered" evidence="1">
    <location>
        <begin position="1"/>
        <end position="47"/>
    </location>
</feature>
<evidence type="ECO:0000313" key="3">
    <source>
        <dbReference type="Proteomes" id="UP001163828"/>
    </source>
</evidence>
<feature type="region of interest" description="Disordered" evidence="1">
    <location>
        <begin position="83"/>
        <end position="105"/>
    </location>
</feature>
<evidence type="ECO:0000313" key="2">
    <source>
        <dbReference type="EMBL" id="KAJ3990705.1"/>
    </source>
</evidence>
<evidence type="ECO:0000256" key="1">
    <source>
        <dbReference type="SAM" id="MobiDB-lite"/>
    </source>
</evidence>
<accession>A0ABQ8PX95</accession>
<feature type="compositionally biased region" description="Acidic residues" evidence="1">
    <location>
        <begin position="151"/>
        <end position="160"/>
    </location>
</feature>
<gene>
    <name evidence="2" type="ORF">F5050DRAFT_1813610</name>
</gene>
<dbReference type="Proteomes" id="UP001163828">
    <property type="component" value="Unassembled WGS sequence"/>
</dbReference>
<protein>
    <recommendedName>
        <fullName evidence="4">Zn(2)-C6 fungal-type domain-containing protein</fullName>
    </recommendedName>
</protein>